<evidence type="ECO:0000313" key="2">
    <source>
        <dbReference type="Proteomes" id="UP001156682"/>
    </source>
</evidence>
<protein>
    <submittedName>
        <fullName evidence="1">Uncharacterized protein</fullName>
    </submittedName>
</protein>
<organism evidence="1 2">
    <name type="scientific">Marinospirillum insulare</name>
    <dbReference type="NCBI Taxonomy" id="217169"/>
    <lineage>
        <taxon>Bacteria</taxon>
        <taxon>Pseudomonadati</taxon>
        <taxon>Pseudomonadota</taxon>
        <taxon>Gammaproteobacteria</taxon>
        <taxon>Oceanospirillales</taxon>
        <taxon>Oceanospirillaceae</taxon>
        <taxon>Marinospirillum</taxon>
    </lineage>
</organism>
<name>A0ABQ5ZV12_9GAMM</name>
<keyword evidence="2" id="KW-1185">Reference proteome</keyword>
<dbReference type="EMBL" id="BSOR01000015">
    <property type="protein sequence ID" value="GLR63257.1"/>
    <property type="molecule type" value="Genomic_DNA"/>
</dbReference>
<accession>A0ABQ5ZV12</accession>
<dbReference type="Proteomes" id="UP001156682">
    <property type="component" value="Unassembled WGS sequence"/>
</dbReference>
<sequence>MGEEKSKDLQVRFLAYKAGRRPEDFGRDVPFDWPVQVAQSELWHIHLLSDEQIKLYKQRGIRQQIKQTSDQFLVYVQHFSERYRYLLIALIPEPAHKICRKQQTKLPGYADIAEEFHSS</sequence>
<dbReference type="InterPro" id="IPR020353">
    <property type="entry name" value="Toxin_YafO"/>
</dbReference>
<reference evidence="2" key="1">
    <citation type="journal article" date="2019" name="Int. J. Syst. Evol. Microbiol.">
        <title>The Global Catalogue of Microorganisms (GCM) 10K type strain sequencing project: providing services to taxonomists for standard genome sequencing and annotation.</title>
        <authorList>
            <consortium name="The Broad Institute Genomics Platform"/>
            <consortium name="The Broad Institute Genome Sequencing Center for Infectious Disease"/>
            <person name="Wu L."/>
            <person name="Ma J."/>
        </authorList>
    </citation>
    <scope>NUCLEOTIDE SEQUENCE [LARGE SCALE GENOMIC DNA]</scope>
    <source>
        <strain evidence="2">NBRC 100033</strain>
    </source>
</reference>
<dbReference type="Pfam" id="PF13957">
    <property type="entry name" value="YafO_toxin"/>
    <property type="match status" value="1"/>
</dbReference>
<evidence type="ECO:0000313" key="1">
    <source>
        <dbReference type="EMBL" id="GLR63257.1"/>
    </source>
</evidence>
<gene>
    <name evidence="1" type="ORF">GCM10007878_06920</name>
</gene>
<comment type="caution">
    <text evidence="1">The sequence shown here is derived from an EMBL/GenBank/DDBJ whole genome shotgun (WGS) entry which is preliminary data.</text>
</comment>
<proteinExistence type="predicted"/>